<dbReference type="EMBL" id="CP133772">
    <property type="protein sequence ID" value="WYY00068.1"/>
    <property type="molecule type" value="Genomic_DNA"/>
</dbReference>
<dbReference type="RefSeq" id="WP_393972020.1">
    <property type="nucleotide sequence ID" value="NZ_CP133772.1"/>
</dbReference>
<dbReference type="AlphaFoldDB" id="A0AAX4NGH6"/>
<sequence length="44" mass="4738">MHRRADLKDFDYISKATDELTEAIKGVGGVVHCPGGIFSTDGVM</sequence>
<organism evidence="1 2">
    <name type="scientific">Oxyplasma meridianum</name>
    <dbReference type="NCBI Taxonomy" id="3073602"/>
    <lineage>
        <taxon>Archaea</taxon>
        <taxon>Methanobacteriati</taxon>
        <taxon>Thermoplasmatota</taxon>
        <taxon>Thermoplasmata</taxon>
        <taxon>Thermoplasmatales</taxon>
        <taxon>Thermoplasmataceae</taxon>
        <taxon>Oxyplasma</taxon>
    </lineage>
</organism>
<gene>
    <name evidence="1" type="ORF">OXIME_000621</name>
</gene>
<evidence type="ECO:0000313" key="1">
    <source>
        <dbReference type="EMBL" id="WYY00068.1"/>
    </source>
</evidence>
<dbReference type="Proteomes" id="UP001451606">
    <property type="component" value="Chromosome"/>
</dbReference>
<evidence type="ECO:0000313" key="2">
    <source>
        <dbReference type="Proteomes" id="UP001451606"/>
    </source>
</evidence>
<dbReference type="KEGG" id="omr:OXIME_000621"/>
<name>A0AAX4NGH6_9ARCH</name>
<protein>
    <submittedName>
        <fullName evidence="1">Uncharacterized protein</fullName>
    </submittedName>
</protein>
<reference evidence="1 2" key="1">
    <citation type="submission" date="2023-09" db="EMBL/GenBank/DDBJ databases">
        <authorList>
            <person name="Golyshina O.V."/>
            <person name="Lunev E.A."/>
            <person name="Bargiela R."/>
            <person name="Gaines M.C."/>
            <person name="Daum B."/>
            <person name="Bale N.J."/>
            <person name="Koenen M."/>
            <person name="Sinninghe Damst J.S."/>
            <person name="Yakimov M."/>
            <person name="Golyshin P.N."/>
        </authorList>
    </citation>
    <scope>NUCLEOTIDE SEQUENCE [LARGE SCALE GENOMIC DNA]</scope>
    <source>
        <strain evidence="1 2">M1</strain>
    </source>
</reference>
<accession>A0AAX4NGH6</accession>
<dbReference type="GeneID" id="95967351"/>
<keyword evidence="2" id="KW-1185">Reference proteome</keyword>
<proteinExistence type="predicted"/>